<keyword evidence="1 4" id="KW-0732">Signal</keyword>
<dbReference type="NCBIfam" id="TIGR02601">
    <property type="entry name" value="autotrns_rpt"/>
    <property type="match status" value="1"/>
</dbReference>
<dbReference type="InterPro" id="IPR013425">
    <property type="entry name" value="Autotrns_rpt"/>
</dbReference>
<feature type="domain" description="Ice-binding protein C-terminal" evidence="5">
    <location>
        <begin position="1028"/>
        <end position="1050"/>
    </location>
</feature>
<dbReference type="GO" id="GO:0000272">
    <property type="term" value="P:polysaccharide catabolic process"/>
    <property type="evidence" value="ECO:0007669"/>
    <property type="project" value="InterPro"/>
</dbReference>
<reference evidence="7" key="1">
    <citation type="submission" date="2019-10" db="EMBL/GenBank/DDBJ databases">
        <title>Lacipirellula parvula gen. nov., sp. nov., representing a lineage of planctomycetes widespread in freshwater anoxic habitats, and description of the family Lacipirellulaceae.</title>
        <authorList>
            <person name="Dedysh S.N."/>
            <person name="Kulichevskaya I.S."/>
            <person name="Beletsky A.V."/>
            <person name="Rakitin A.L."/>
            <person name="Mardanov A.V."/>
            <person name="Ivanova A.A."/>
            <person name="Saltykova V.X."/>
            <person name="Rijpstra W.I.C."/>
            <person name="Sinninghe Damste J.S."/>
            <person name="Ravin N.V."/>
        </authorList>
    </citation>
    <scope>NUCLEOTIDE SEQUENCE [LARGE SCALE GENOMIC DNA]</scope>
    <source>
        <strain evidence="7">PX69</strain>
    </source>
</reference>
<gene>
    <name evidence="6" type="ORF">PLANPX_4304</name>
</gene>
<dbReference type="Pfam" id="PF00404">
    <property type="entry name" value="Dockerin_1"/>
    <property type="match status" value="1"/>
</dbReference>
<dbReference type="SUPFAM" id="SSF51126">
    <property type="entry name" value="Pectin lyase-like"/>
    <property type="match status" value="1"/>
</dbReference>
<dbReference type="InterPro" id="IPR011050">
    <property type="entry name" value="Pectin_lyase_fold/virulence"/>
</dbReference>
<feature type="signal peptide" evidence="4">
    <location>
        <begin position="1"/>
        <end position="25"/>
    </location>
</feature>
<organism evidence="6 7">
    <name type="scientific">Lacipirellula parvula</name>
    <dbReference type="NCBI Taxonomy" id="2650471"/>
    <lineage>
        <taxon>Bacteria</taxon>
        <taxon>Pseudomonadati</taxon>
        <taxon>Planctomycetota</taxon>
        <taxon>Planctomycetia</taxon>
        <taxon>Pirellulales</taxon>
        <taxon>Lacipirellulaceae</taxon>
        <taxon>Lacipirellula</taxon>
    </lineage>
</organism>
<keyword evidence="7" id="KW-1185">Reference proteome</keyword>
<dbReference type="RefSeq" id="WP_152100218.1">
    <property type="nucleotide sequence ID" value="NZ_AP021861.1"/>
</dbReference>
<dbReference type="InterPro" id="IPR002105">
    <property type="entry name" value="Dockerin_1_rpt"/>
</dbReference>
<protein>
    <recommendedName>
        <fullName evidence="5">Ice-binding protein C-terminal domain-containing protein</fullName>
    </recommendedName>
</protein>
<dbReference type="Pfam" id="PF07589">
    <property type="entry name" value="PEP-CTERM"/>
    <property type="match status" value="1"/>
</dbReference>
<evidence type="ECO:0000313" key="6">
    <source>
        <dbReference type="EMBL" id="BBO34692.1"/>
    </source>
</evidence>
<dbReference type="AlphaFoldDB" id="A0A5K7XFB8"/>
<feature type="chain" id="PRO_5025019599" description="Ice-binding protein C-terminal domain-containing protein" evidence="4">
    <location>
        <begin position="26"/>
        <end position="1052"/>
    </location>
</feature>
<feature type="transmembrane region" description="Helical" evidence="3">
    <location>
        <begin position="1022"/>
        <end position="1047"/>
    </location>
</feature>
<dbReference type="Gene3D" id="1.10.1330.10">
    <property type="entry name" value="Dockerin domain"/>
    <property type="match status" value="1"/>
</dbReference>
<evidence type="ECO:0000256" key="4">
    <source>
        <dbReference type="SAM" id="SignalP"/>
    </source>
</evidence>
<dbReference type="Proteomes" id="UP000326837">
    <property type="component" value="Chromosome"/>
</dbReference>
<keyword evidence="3" id="KW-0812">Transmembrane</keyword>
<dbReference type="KEGG" id="lpav:PLANPX_4304"/>
<dbReference type="GO" id="GO:0004553">
    <property type="term" value="F:hydrolase activity, hydrolyzing O-glycosyl compounds"/>
    <property type="evidence" value="ECO:0007669"/>
    <property type="project" value="InterPro"/>
</dbReference>
<evidence type="ECO:0000313" key="7">
    <source>
        <dbReference type="Proteomes" id="UP000326837"/>
    </source>
</evidence>
<accession>A0A5K7XFB8</accession>
<feature type="region of interest" description="Disordered" evidence="2">
    <location>
        <begin position="331"/>
        <end position="352"/>
    </location>
</feature>
<evidence type="ECO:0000259" key="5">
    <source>
        <dbReference type="Pfam" id="PF07589"/>
    </source>
</evidence>
<evidence type="ECO:0000256" key="1">
    <source>
        <dbReference type="ARBA" id="ARBA00022729"/>
    </source>
</evidence>
<proteinExistence type="predicted"/>
<keyword evidence="3" id="KW-0472">Membrane</keyword>
<dbReference type="InterPro" id="IPR036439">
    <property type="entry name" value="Dockerin_dom_sf"/>
</dbReference>
<evidence type="ECO:0000256" key="3">
    <source>
        <dbReference type="SAM" id="Phobius"/>
    </source>
</evidence>
<dbReference type="EMBL" id="AP021861">
    <property type="protein sequence ID" value="BBO34692.1"/>
    <property type="molecule type" value="Genomic_DNA"/>
</dbReference>
<feature type="compositionally biased region" description="Low complexity" evidence="2">
    <location>
        <begin position="339"/>
        <end position="350"/>
    </location>
</feature>
<keyword evidence="3" id="KW-1133">Transmembrane helix</keyword>
<sequence length="1052" mass="106011">MSRVRRFSTWAAATAAAAIPTTAFAQSPLIEFAWSPAKTGAQTWQLNGNWQTANFPNDPLHTANLSQALAANLNVNTGGGVTVAGLNIGGSSAAVTTQISGGTLTFRNGFVPPTLVGNADFNGDSYVNGADFLIWQRNLGTTAQSNNNKGDADANTIVEAADLTIWKNQFGLGSEMFTAGTAFVETKGVAGSNNVIDANVFLDNEQLEIAGTRNLTINGGLSYTGDPGAGGVSNSALRIVAPEVTVTLNGGLAINNSDALTAIDFKINDSDRSQGKLIVNGVMSGAGDLVIGGQGNGARLPLSTVELNGNNTYAGSVRAGRGNLVLGHDNALGRNPGALPSDPSDDSLSSYRQAGPANQFGYNLLSTDDARVISNNMIVAQWQTIKGDHSLTWAGNITQTNNRGIVNMLPAGKTFTVAGRLDIWENDEPDIERRFVFDGTGKTVITGSIHPDPLNSGQNRGLRKTGSGVLVINVAAGNNSHAGSEIIDMGNLHYANNDSLNVGAGLIVARGGAVGVDTGVANNAAFMAKIDPTSRGGLMLAASDAAATLDFTGVLANAANMTVAAPETGLTFTGSITPANSKYHLGGGAGTLTLPNAQLTGGNSLEVRNGGTVQLLGDNTYTGSTTILTKYTTTSEAQAAADSSNNNLSVGPTYYKEVAPTLVADKLSNGGVASSIGSATSDAANLFIQGSTLKYVGTGDSTNRLFTIGTGGATIDSSGTGAVVFSNAGALGRDDAEDRNGTLDDFTRDPTGIYDVADSSDIIVGMTATDPDAGGIGAPPLTAPLIPAGTTVTGISDDGRTLGLSASYGFRLKSNTRIVFGTTPRTLTLAGANANDNTLASAITNSAKGGVVNLEKTGGGVWVVSGANTYTGTTSVAGGKLLVNGTHTGGGAYTVAAGATLGGTGATSGALTVSGVVNPGTTGAGTLTVNGNAAFNTGSTALFELGGATAGQYDKLSLSGTLAAGGTLDIDFINGFSPSIGNSFDILDFTTATGTFTLSLPALGGGRAWNTSQLLTTGTISVAAAIAAVPEPAAAALALIGIGGLALRRRQH</sequence>
<evidence type="ECO:0000256" key="2">
    <source>
        <dbReference type="SAM" id="MobiDB-lite"/>
    </source>
</evidence>
<dbReference type="InterPro" id="IPR013424">
    <property type="entry name" value="Ice-binding_C"/>
</dbReference>
<dbReference type="Pfam" id="PF12951">
    <property type="entry name" value="PATR"/>
    <property type="match status" value="3"/>
</dbReference>
<name>A0A5K7XFB8_9BACT</name>